<keyword evidence="1" id="KW-1133">Transmembrane helix</keyword>
<protein>
    <submittedName>
        <fullName evidence="2">Uncharacterized protein</fullName>
    </submittedName>
</protein>
<evidence type="ECO:0000313" key="3">
    <source>
        <dbReference type="Proteomes" id="UP000187313"/>
    </source>
</evidence>
<keyword evidence="1" id="KW-0812">Transmembrane</keyword>
<organism evidence="2 3">
    <name type="scientific">Paenibacillus odorifer</name>
    <dbReference type="NCBI Taxonomy" id="189426"/>
    <lineage>
        <taxon>Bacteria</taxon>
        <taxon>Bacillati</taxon>
        <taxon>Bacillota</taxon>
        <taxon>Bacilli</taxon>
        <taxon>Bacillales</taxon>
        <taxon>Paenibacillaceae</taxon>
        <taxon>Paenibacillus</taxon>
    </lineage>
</organism>
<dbReference type="EMBL" id="MPTD01000003">
    <property type="protein sequence ID" value="OMD54722.1"/>
    <property type="molecule type" value="Genomic_DNA"/>
</dbReference>
<evidence type="ECO:0000313" key="2">
    <source>
        <dbReference type="EMBL" id="OMD54722.1"/>
    </source>
</evidence>
<dbReference type="RefSeq" id="WP_076298590.1">
    <property type="nucleotide sequence ID" value="NZ_MPTD01000003.1"/>
</dbReference>
<comment type="caution">
    <text evidence="2">The sequence shown here is derived from an EMBL/GenBank/DDBJ whole genome shotgun (WGS) entry which is preliminary data.</text>
</comment>
<evidence type="ECO:0000256" key="1">
    <source>
        <dbReference type="SAM" id="Phobius"/>
    </source>
</evidence>
<dbReference type="Proteomes" id="UP000187313">
    <property type="component" value="Unassembled WGS sequence"/>
</dbReference>
<gene>
    <name evidence="2" type="ORF">BSK51_06575</name>
</gene>
<sequence length="96" mass="11074">MPKLTLFKSIQTNKKQLEILNHDADEYWINGTTYNNPNDHSIRILKRMGIGTTVILGQKRVRVYITALFIFIAVLLIGTGEWPFRMPLKLNVSTRS</sequence>
<name>A0ABX3HWG6_9BACL</name>
<keyword evidence="3" id="KW-1185">Reference proteome</keyword>
<keyword evidence="1" id="KW-0472">Membrane</keyword>
<reference evidence="2 3" key="1">
    <citation type="submission" date="2016-10" db="EMBL/GenBank/DDBJ databases">
        <title>Paenibacillus species isolates.</title>
        <authorList>
            <person name="Beno S.M."/>
        </authorList>
    </citation>
    <scope>NUCLEOTIDE SEQUENCE [LARGE SCALE GENOMIC DNA]</scope>
    <source>
        <strain evidence="2 3">FSL R5-0923</strain>
    </source>
</reference>
<proteinExistence type="predicted"/>
<feature type="transmembrane region" description="Helical" evidence="1">
    <location>
        <begin position="63"/>
        <end position="84"/>
    </location>
</feature>
<accession>A0ABX3HWG6</accession>